<dbReference type="SUPFAM" id="SSF53474">
    <property type="entry name" value="alpha/beta-Hydrolases"/>
    <property type="match status" value="1"/>
</dbReference>
<dbReference type="InterPro" id="IPR050228">
    <property type="entry name" value="Carboxylesterase_BioH"/>
</dbReference>
<dbReference type="PANTHER" id="PTHR43194:SF2">
    <property type="entry name" value="PEROXISOMAL MEMBRANE PROTEIN LPX1"/>
    <property type="match status" value="1"/>
</dbReference>
<keyword evidence="3" id="KW-1185">Reference proteome</keyword>
<dbReference type="InterPro" id="IPR000073">
    <property type="entry name" value="AB_hydrolase_1"/>
</dbReference>
<dbReference type="Pfam" id="PF00561">
    <property type="entry name" value="Abhydrolase_1"/>
    <property type="match status" value="1"/>
</dbReference>
<evidence type="ECO:0000313" key="2">
    <source>
        <dbReference type="EMBL" id="OQO08915.1"/>
    </source>
</evidence>
<feature type="domain" description="AB hydrolase-1" evidence="1">
    <location>
        <begin position="77"/>
        <end position="185"/>
    </location>
</feature>
<comment type="caution">
    <text evidence="2">The sequence shown here is derived from an EMBL/GenBank/DDBJ whole genome shotgun (WGS) entry which is preliminary data.</text>
</comment>
<reference evidence="3" key="1">
    <citation type="submission" date="2017-03" db="EMBL/GenBank/DDBJ databases">
        <title>Genomes of endolithic fungi from Antarctica.</title>
        <authorList>
            <person name="Coleine C."/>
            <person name="Masonjones S."/>
            <person name="Stajich J.E."/>
        </authorList>
    </citation>
    <scope>NUCLEOTIDE SEQUENCE [LARGE SCALE GENOMIC DNA]</scope>
    <source>
        <strain evidence="3">CCFEE 5527</strain>
    </source>
</reference>
<sequence length="336" mass="36147">MDNANLTARVFLPRPSERQGLPKPPISGPSESAFTTTFGALLPPAQYLQTPVGKAAFYALAPPNLRSSSSPNPPFRVLLLHGVQTPALGLLPLAAALQESYPHAHFVLLDLWGHGLSETPNVPHAPQVFHQLIDGLLGHLSWPSAHFFGYSFGGATTAGYVAARPDRVDSFVLAAPAGLMRLADFTPEKQTYLLGDTGDEAQAHDWIINWLEDGGDFVPEDWKERVARGEVVPAAVRQWQKRVHKGHVASVVSMFRDGGALDGQKVFTEAAGKGLRSLMVLGETDDVCSAGDLEEVGFTNVHVIEGAGHGVVRERVPEVAALISSFWDGLDTKTKV</sequence>
<evidence type="ECO:0000313" key="3">
    <source>
        <dbReference type="Proteomes" id="UP000192596"/>
    </source>
</evidence>
<dbReference type="AlphaFoldDB" id="A0A1V8TC12"/>
<dbReference type="Proteomes" id="UP000192596">
    <property type="component" value="Unassembled WGS sequence"/>
</dbReference>
<proteinExistence type="predicted"/>
<gene>
    <name evidence="2" type="ORF">B0A48_05805</name>
</gene>
<dbReference type="STRING" id="1507870.A0A1V8TC12"/>
<accession>A0A1V8TC12</accession>
<dbReference type="InterPro" id="IPR029058">
    <property type="entry name" value="AB_hydrolase_fold"/>
</dbReference>
<dbReference type="OrthoDB" id="408373at2759"/>
<organism evidence="2 3">
    <name type="scientific">Cryoendolithus antarcticus</name>
    <dbReference type="NCBI Taxonomy" id="1507870"/>
    <lineage>
        <taxon>Eukaryota</taxon>
        <taxon>Fungi</taxon>
        <taxon>Dikarya</taxon>
        <taxon>Ascomycota</taxon>
        <taxon>Pezizomycotina</taxon>
        <taxon>Dothideomycetes</taxon>
        <taxon>Dothideomycetidae</taxon>
        <taxon>Cladosporiales</taxon>
        <taxon>Cladosporiaceae</taxon>
        <taxon>Cryoendolithus</taxon>
    </lineage>
</organism>
<dbReference type="PANTHER" id="PTHR43194">
    <property type="entry name" value="HYDROLASE ALPHA/BETA FOLD FAMILY"/>
    <property type="match status" value="1"/>
</dbReference>
<evidence type="ECO:0000259" key="1">
    <source>
        <dbReference type="Pfam" id="PF00561"/>
    </source>
</evidence>
<dbReference type="Gene3D" id="3.40.50.1820">
    <property type="entry name" value="alpha/beta hydrolase"/>
    <property type="match status" value="1"/>
</dbReference>
<dbReference type="EMBL" id="NAJO01000011">
    <property type="protein sequence ID" value="OQO08915.1"/>
    <property type="molecule type" value="Genomic_DNA"/>
</dbReference>
<name>A0A1V8TC12_9PEZI</name>
<dbReference type="InParanoid" id="A0A1V8TC12"/>
<protein>
    <recommendedName>
        <fullName evidence="1">AB hydrolase-1 domain-containing protein</fullName>
    </recommendedName>
</protein>